<organism evidence="3">
    <name type="scientific">Chelativorans sp. (strain BNC1)</name>
    <dbReference type="NCBI Taxonomy" id="266779"/>
    <lineage>
        <taxon>Bacteria</taxon>
        <taxon>Pseudomonadati</taxon>
        <taxon>Pseudomonadota</taxon>
        <taxon>Alphaproteobacteria</taxon>
        <taxon>Hyphomicrobiales</taxon>
        <taxon>Phyllobacteriaceae</taxon>
        <taxon>Chelativorans</taxon>
    </lineage>
</organism>
<evidence type="ECO:0000256" key="1">
    <source>
        <dbReference type="ARBA" id="ARBA00023186"/>
    </source>
</evidence>
<evidence type="ECO:0000256" key="2">
    <source>
        <dbReference type="SAM" id="MobiDB-lite"/>
    </source>
</evidence>
<feature type="region of interest" description="Disordered" evidence="2">
    <location>
        <begin position="1"/>
        <end position="22"/>
    </location>
</feature>
<proteinExistence type="predicted"/>
<name>Q11FJ4_CHESB</name>
<dbReference type="InterPro" id="IPR050289">
    <property type="entry name" value="TorD/DmsD_chaperones"/>
</dbReference>
<keyword evidence="1" id="KW-0143">Chaperone</keyword>
<reference evidence="3" key="1">
    <citation type="submission" date="2006-06" db="EMBL/GenBank/DDBJ databases">
        <title>Complete sequence of chromosome of Chelativorans sp. BNC1.</title>
        <authorList>
            <consortium name="US DOE Joint Genome Institute"/>
            <person name="Copeland A."/>
            <person name="Lucas S."/>
            <person name="Lapidus A."/>
            <person name="Barry K."/>
            <person name="Detter J.C."/>
            <person name="Glavina del Rio T."/>
            <person name="Hammon N."/>
            <person name="Israni S."/>
            <person name="Dalin E."/>
            <person name="Tice H."/>
            <person name="Pitluck S."/>
            <person name="Chertkov O."/>
            <person name="Brettin T."/>
            <person name="Bruce D."/>
            <person name="Han C."/>
            <person name="Tapia R."/>
            <person name="Gilna P."/>
            <person name="Schmutz J."/>
            <person name="Larimer F."/>
            <person name="Land M."/>
            <person name="Hauser L."/>
            <person name="Kyrpides N."/>
            <person name="Mikhailova N."/>
            <person name="Richardson P."/>
        </authorList>
    </citation>
    <scope>NUCLEOTIDE SEQUENCE</scope>
    <source>
        <strain evidence="3">BNC1</strain>
    </source>
</reference>
<dbReference type="PANTHER" id="PTHR34227">
    <property type="entry name" value="CHAPERONE PROTEIN YCDY"/>
    <property type="match status" value="1"/>
</dbReference>
<dbReference type="KEGG" id="mes:Meso_2447"/>
<sequence length="222" mass="24047">MNPDLPLDQARGTSGGVEAPAMGAGVDADDLDHARSQEYALLASLLLAPPDADFLARLSCLQHGDATPLGRAHADLGRAAASASADAVGREYFDLFIGIGRGELLPYASYYLTGFLNERPLARLRGDMMRLGLERADGHCDPEDHLGTLCEIMSGFAGNHFVVPANDEQDFFARHIAPWAGRFFADLENAKAAKFYRAVGTIGRLFIEIESEAFAMEMRRST</sequence>
<dbReference type="eggNOG" id="COG3381">
    <property type="taxonomic scope" value="Bacteria"/>
</dbReference>
<dbReference type="HOGENOM" id="CLU_077650_2_0_5"/>
<dbReference type="PANTHER" id="PTHR34227:SF1">
    <property type="entry name" value="DIMETHYL SULFOXIDE REDUCTASE CHAPERONE-RELATED"/>
    <property type="match status" value="1"/>
</dbReference>
<dbReference type="Pfam" id="PF02613">
    <property type="entry name" value="Nitrate_red_del"/>
    <property type="match status" value="1"/>
</dbReference>
<gene>
    <name evidence="3" type="ordered locus">Meso_2447</name>
</gene>
<dbReference type="STRING" id="266779.Meso_2447"/>
<dbReference type="OrthoDB" id="8526323at2"/>
<dbReference type="AlphaFoldDB" id="Q11FJ4"/>
<dbReference type="SUPFAM" id="SSF89155">
    <property type="entry name" value="TorD-like"/>
    <property type="match status" value="1"/>
</dbReference>
<dbReference type="InterPro" id="IPR020945">
    <property type="entry name" value="DMSO/NO3_reduct_chaperone"/>
</dbReference>
<dbReference type="Gene3D" id="1.10.3480.10">
    <property type="entry name" value="TorD-like"/>
    <property type="match status" value="1"/>
</dbReference>
<dbReference type="InterPro" id="IPR036411">
    <property type="entry name" value="TorD-like_sf"/>
</dbReference>
<accession>Q11FJ4</accession>
<protein>
    <submittedName>
        <fullName evidence="3">Cytoplasmic chaperone TorD</fullName>
    </submittedName>
</protein>
<evidence type="ECO:0000313" key="3">
    <source>
        <dbReference type="EMBL" id="ABG63831.1"/>
    </source>
</evidence>
<dbReference type="EMBL" id="CP000390">
    <property type="protein sequence ID" value="ABG63831.1"/>
    <property type="molecule type" value="Genomic_DNA"/>
</dbReference>